<protein>
    <submittedName>
        <fullName evidence="2">Uncharacterized protein</fullName>
    </submittedName>
</protein>
<accession>A0ABW2ATE0</accession>
<feature type="region of interest" description="Disordered" evidence="1">
    <location>
        <begin position="109"/>
        <end position="171"/>
    </location>
</feature>
<feature type="compositionally biased region" description="Acidic residues" evidence="1">
    <location>
        <begin position="162"/>
        <end position="171"/>
    </location>
</feature>
<gene>
    <name evidence="2" type="ORF">ACFQBT_11460</name>
</gene>
<dbReference type="Proteomes" id="UP001596356">
    <property type="component" value="Unassembled WGS sequence"/>
</dbReference>
<keyword evidence="3" id="KW-1185">Reference proteome</keyword>
<dbReference type="EMBL" id="JBHSWJ010000002">
    <property type="protein sequence ID" value="MFC6714401.1"/>
    <property type="molecule type" value="Genomic_DNA"/>
</dbReference>
<proteinExistence type="predicted"/>
<sequence length="207" mass="21811">MRWAERSEEPSHRSGMSNLSDQSVDLIDAIETVPFKTGRVVVAIAEGDLDLATRLIEGGVPASGLDEFDALLIASRFDFATGTAVAAVLHGDETTALLGVALMRKVGSAPAKPAAKPKAARKPRATKTEQPVVELAETEPAAVGTAPAPQPNPVDAFLSTEPDPEPEVMPDELEPVAEPVVQPEPAFEQEPALVGAMPVPDFDLDNF</sequence>
<name>A0ABW2ATE0_9MICO</name>
<evidence type="ECO:0000256" key="1">
    <source>
        <dbReference type="SAM" id="MobiDB-lite"/>
    </source>
</evidence>
<comment type="caution">
    <text evidence="2">The sequence shown here is derived from an EMBL/GenBank/DDBJ whole genome shotgun (WGS) entry which is preliminary data.</text>
</comment>
<reference evidence="3" key="1">
    <citation type="journal article" date="2019" name="Int. J. Syst. Evol. Microbiol.">
        <title>The Global Catalogue of Microorganisms (GCM) 10K type strain sequencing project: providing services to taxonomists for standard genome sequencing and annotation.</title>
        <authorList>
            <consortium name="The Broad Institute Genomics Platform"/>
            <consortium name="The Broad Institute Genome Sequencing Center for Infectious Disease"/>
            <person name="Wu L."/>
            <person name="Ma J."/>
        </authorList>
    </citation>
    <scope>NUCLEOTIDE SEQUENCE [LARGE SCALE GENOMIC DNA]</scope>
    <source>
        <strain evidence="3">NBRC 106593</strain>
    </source>
</reference>
<evidence type="ECO:0000313" key="3">
    <source>
        <dbReference type="Proteomes" id="UP001596356"/>
    </source>
</evidence>
<evidence type="ECO:0000313" key="2">
    <source>
        <dbReference type="EMBL" id="MFC6714401.1"/>
    </source>
</evidence>
<dbReference type="RefSeq" id="WP_377822803.1">
    <property type="nucleotide sequence ID" value="NZ_JBHSWJ010000002.1"/>
</dbReference>
<organism evidence="2 3">
    <name type="scientific">Branchiibius cervicis</name>
    <dbReference type="NCBI Taxonomy" id="908252"/>
    <lineage>
        <taxon>Bacteria</taxon>
        <taxon>Bacillati</taxon>
        <taxon>Actinomycetota</taxon>
        <taxon>Actinomycetes</taxon>
        <taxon>Micrococcales</taxon>
        <taxon>Dermacoccaceae</taxon>
        <taxon>Branchiibius</taxon>
    </lineage>
</organism>